<evidence type="ECO:0000313" key="2">
    <source>
        <dbReference type="Proteomes" id="UP000095283"/>
    </source>
</evidence>
<keyword evidence="2" id="KW-1185">Reference proteome</keyword>
<organism evidence="2 3">
    <name type="scientific">Heterorhabditis bacteriophora</name>
    <name type="common">Entomopathogenic nematode worm</name>
    <dbReference type="NCBI Taxonomy" id="37862"/>
    <lineage>
        <taxon>Eukaryota</taxon>
        <taxon>Metazoa</taxon>
        <taxon>Ecdysozoa</taxon>
        <taxon>Nematoda</taxon>
        <taxon>Chromadorea</taxon>
        <taxon>Rhabditida</taxon>
        <taxon>Rhabditina</taxon>
        <taxon>Rhabditomorpha</taxon>
        <taxon>Strongyloidea</taxon>
        <taxon>Heterorhabditidae</taxon>
        <taxon>Heterorhabditis</taxon>
    </lineage>
</organism>
<feature type="chain" id="PRO_5009310651" evidence="1">
    <location>
        <begin position="39"/>
        <end position="85"/>
    </location>
</feature>
<feature type="signal peptide" evidence="1">
    <location>
        <begin position="1"/>
        <end position="38"/>
    </location>
</feature>
<evidence type="ECO:0000256" key="1">
    <source>
        <dbReference type="SAM" id="SignalP"/>
    </source>
</evidence>
<protein>
    <submittedName>
        <fullName evidence="3">Secreted protein</fullName>
    </submittedName>
</protein>
<sequence>MFYSLYSMRARFLCNSDFHTLLVFLLNILLIRIKYCQAANISDNTFSSVNNGNMFIWCNLINDSYINNQHYFKTINLLNLVILIF</sequence>
<dbReference type="Proteomes" id="UP000095283">
    <property type="component" value="Unplaced"/>
</dbReference>
<dbReference type="AlphaFoldDB" id="A0A1I7WDN4"/>
<keyword evidence="1" id="KW-0732">Signal</keyword>
<proteinExistence type="predicted"/>
<evidence type="ECO:0000313" key="3">
    <source>
        <dbReference type="WBParaSite" id="Hba_03067"/>
    </source>
</evidence>
<name>A0A1I7WDN4_HETBA</name>
<dbReference type="WBParaSite" id="Hba_03067">
    <property type="protein sequence ID" value="Hba_03067"/>
    <property type="gene ID" value="Hba_03067"/>
</dbReference>
<accession>A0A1I7WDN4</accession>
<reference evidence="3" key="1">
    <citation type="submission" date="2016-11" db="UniProtKB">
        <authorList>
            <consortium name="WormBaseParasite"/>
        </authorList>
    </citation>
    <scope>IDENTIFICATION</scope>
</reference>